<evidence type="ECO:0000256" key="3">
    <source>
        <dbReference type="ARBA" id="ARBA00008061"/>
    </source>
</evidence>
<evidence type="ECO:0000256" key="10">
    <source>
        <dbReference type="ARBA" id="ARBA00023180"/>
    </source>
</evidence>
<dbReference type="SUPFAM" id="SSF51011">
    <property type="entry name" value="Glycosyl hydrolase domain"/>
    <property type="match status" value="1"/>
</dbReference>
<dbReference type="InterPro" id="IPR002044">
    <property type="entry name" value="CBM20"/>
</dbReference>
<dbReference type="InterPro" id="IPR034836">
    <property type="entry name" value="CBM20_glucoamylase"/>
</dbReference>
<keyword evidence="10" id="KW-0325">Glycoprotein</keyword>
<feature type="region of interest" description="Disordered" evidence="14">
    <location>
        <begin position="497"/>
        <end position="521"/>
    </location>
</feature>
<evidence type="ECO:0000256" key="14">
    <source>
        <dbReference type="SAM" id="MobiDB-lite"/>
    </source>
</evidence>
<dbReference type="InterPro" id="IPR013783">
    <property type="entry name" value="Ig-like_fold"/>
</dbReference>
<keyword evidence="13" id="KW-0624">Polysaccharide degradation</keyword>
<evidence type="ECO:0000313" key="17">
    <source>
        <dbReference type="EMBL" id="KAK4250869.1"/>
    </source>
</evidence>
<keyword evidence="18" id="KW-1185">Reference proteome</keyword>
<name>A0AAN7CZ36_9PEZI</name>
<keyword evidence="7 17" id="KW-0378">Hydrolase</keyword>
<keyword evidence="8" id="KW-0106">Calcium</keyword>
<evidence type="ECO:0000313" key="18">
    <source>
        <dbReference type="Proteomes" id="UP001303647"/>
    </source>
</evidence>
<comment type="similarity">
    <text evidence="3">Belongs to the glycosyl hydrolase 13 family.</text>
</comment>
<protein>
    <recommendedName>
        <fullName evidence="4">alpha-amylase</fullName>
        <ecNumber evidence="4">3.2.1.1</ecNumber>
    </recommendedName>
</protein>
<dbReference type="InterPro" id="IPR013780">
    <property type="entry name" value="Glyco_hydro_b"/>
</dbReference>
<dbReference type="Gene3D" id="2.60.40.10">
    <property type="entry name" value="Immunoglobulins"/>
    <property type="match status" value="1"/>
</dbReference>
<dbReference type="PANTHER" id="PTHR10357:SF215">
    <property type="entry name" value="ALPHA-AMYLASE 1"/>
    <property type="match status" value="1"/>
</dbReference>
<dbReference type="SMART" id="SM00642">
    <property type="entry name" value="Aamy"/>
    <property type="match status" value="1"/>
</dbReference>
<evidence type="ECO:0000256" key="15">
    <source>
        <dbReference type="SAM" id="SignalP"/>
    </source>
</evidence>
<reference evidence="17" key="1">
    <citation type="journal article" date="2023" name="Mol. Phylogenet. Evol.">
        <title>Genome-scale phylogeny and comparative genomics of the fungal order Sordariales.</title>
        <authorList>
            <person name="Hensen N."/>
            <person name="Bonometti L."/>
            <person name="Westerberg I."/>
            <person name="Brannstrom I.O."/>
            <person name="Guillou S."/>
            <person name="Cros-Aarteil S."/>
            <person name="Calhoun S."/>
            <person name="Haridas S."/>
            <person name="Kuo A."/>
            <person name="Mondo S."/>
            <person name="Pangilinan J."/>
            <person name="Riley R."/>
            <person name="LaButti K."/>
            <person name="Andreopoulos B."/>
            <person name="Lipzen A."/>
            <person name="Chen C."/>
            <person name="Yan M."/>
            <person name="Daum C."/>
            <person name="Ng V."/>
            <person name="Clum A."/>
            <person name="Steindorff A."/>
            <person name="Ohm R.A."/>
            <person name="Martin F."/>
            <person name="Silar P."/>
            <person name="Natvig D.O."/>
            <person name="Lalanne C."/>
            <person name="Gautier V."/>
            <person name="Ament-Velasquez S.L."/>
            <person name="Kruys A."/>
            <person name="Hutchinson M.I."/>
            <person name="Powell A.J."/>
            <person name="Barry K."/>
            <person name="Miller A.N."/>
            <person name="Grigoriev I.V."/>
            <person name="Debuchy R."/>
            <person name="Gladieux P."/>
            <person name="Hiltunen Thoren M."/>
            <person name="Johannesson H."/>
        </authorList>
    </citation>
    <scope>NUCLEOTIDE SEQUENCE</scope>
    <source>
        <strain evidence="17">CBS 359.72</strain>
    </source>
</reference>
<dbReference type="Gene3D" id="2.60.40.1180">
    <property type="entry name" value="Golgi alpha-mannosidase II"/>
    <property type="match status" value="1"/>
</dbReference>
<dbReference type="Gene3D" id="3.20.20.80">
    <property type="entry name" value="Glycosidases"/>
    <property type="match status" value="1"/>
</dbReference>
<dbReference type="EC" id="3.2.1.1" evidence="4"/>
<dbReference type="GO" id="GO:0000272">
    <property type="term" value="P:polysaccharide catabolic process"/>
    <property type="evidence" value="ECO:0007669"/>
    <property type="project" value="UniProtKB-KW"/>
</dbReference>
<dbReference type="Proteomes" id="UP001303647">
    <property type="component" value="Unassembled WGS sequence"/>
</dbReference>
<feature type="chain" id="PRO_5042850165" description="alpha-amylase" evidence="15">
    <location>
        <begin position="24"/>
        <end position="627"/>
    </location>
</feature>
<gene>
    <name evidence="17" type="ORF">C7999DRAFT_28703</name>
</gene>
<keyword evidence="12" id="KW-0326">Glycosidase</keyword>
<comment type="cofactor">
    <cofactor evidence="2">
        <name>Ca(2+)</name>
        <dbReference type="ChEBI" id="CHEBI:29108"/>
    </cofactor>
</comment>
<dbReference type="PROSITE" id="PS51166">
    <property type="entry name" value="CBM20"/>
    <property type="match status" value="1"/>
</dbReference>
<dbReference type="GO" id="GO:0004556">
    <property type="term" value="F:alpha-amylase activity"/>
    <property type="evidence" value="ECO:0007669"/>
    <property type="project" value="UniProtKB-EC"/>
</dbReference>
<dbReference type="EMBL" id="MU857610">
    <property type="protein sequence ID" value="KAK4250869.1"/>
    <property type="molecule type" value="Genomic_DNA"/>
</dbReference>
<dbReference type="PANTHER" id="PTHR10357">
    <property type="entry name" value="ALPHA-AMYLASE FAMILY MEMBER"/>
    <property type="match status" value="1"/>
</dbReference>
<comment type="caution">
    <text evidence="17">The sequence shown here is derived from an EMBL/GenBank/DDBJ whole genome shotgun (WGS) entry which is preliminary data.</text>
</comment>
<dbReference type="CDD" id="cd05811">
    <property type="entry name" value="CBM20_glucoamylase"/>
    <property type="match status" value="1"/>
</dbReference>
<dbReference type="GO" id="GO:2001070">
    <property type="term" value="F:starch binding"/>
    <property type="evidence" value="ECO:0007669"/>
    <property type="project" value="InterPro"/>
</dbReference>
<feature type="domain" description="CBM20" evidence="16">
    <location>
        <begin position="524"/>
        <end position="627"/>
    </location>
</feature>
<dbReference type="InterPro" id="IPR013784">
    <property type="entry name" value="Carb-bd-like_fold"/>
</dbReference>
<dbReference type="Pfam" id="PF00686">
    <property type="entry name" value="CBM_20"/>
    <property type="match status" value="1"/>
</dbReference>
<evidence type="ECO:0000256" key="6">
    <source>
        <dbReference type="ARBA" id="ARBA00022729"/>
    </source>
</evidence>
<dbReference type="FunFam" id="3.20.20.80:FF:000120">
    <property type="entry name" value="Alpha-amylase A"/>
    <property type="match status" value="1"/>
</dbReference>
<organism evidence="17 18">
    <name type="scientific">Corynascus novoguineensis</name>
    <dbReference type="NCBI Taxonomy" id="1126955"/>
    <lineage>
        <taxon>Eukaryota</taxon>
        <taxon>Fungi</taxon>
        <taxon>Dikarya</taxon>
        <taxon>Ascomycota</taxon>
        <taxon>Pezizomycotina</taxon>
        <taxon>Sordariomycetes</taxon>
        <taxon>Sordariomycetidae</taxon>
        <taxon>Sordariales</taxon>
        <taxon>Chaetomiaceae</taxon>
        <taxon>Corynascus</taxon>
    </lineage>
</organism>
<evidence type="ECO:0000256" key="8">
    <source>
        <dbReference type="ARBA" id="ARBA00022837"/>
    </source>
</evidence>
<keyword evidence="6 15" id="KW-0732">Signal</keyword>
<evidence type="ECO:0000256" key="4">
    <source>
        <dbReference type="ARBA" id="ARBA00012595"/>
    </source>
</evidence>
<dbReference type="SUPFAM" id="SSF51445">
    <property type="entry name" value="(Trans)glycosidases"/>
    <property type="match status" value="1"/>
</dbReference>
<dbReference type="InterPro" id="IPR015340">
    <property type="entry name" value="A_amylase_C_dom"/>
</dbReference>
<feature type="compositionally biased region" description="Low complexity" evidence="14">
    <location>
        <begin position="504"/>
        <end position="518"/>
    </location>
</feature>
<proteinExistence type="inferred from homology"/>
<accession>A0AAN7CZ36</accession>
<reference evidence="17" key="2">
    <citation type="submission" date="2023-05" db="EMBL/GenBank/DDBJ databases">
        <authorList>
            <consortium name="Lawrence Berkeley National Laboratory"/>
            <person name="Steindorff A."/>
            <person name="Hensen N."/>
            <person name="Bonometti L."/>
            <person name="Westerberg I."/>
            <person name="Brannstrom I.O."/>
            <person name="Guillou S."/>
            <person name="Cros-Aarteil S."/>
            <person name="Calhoun S."/>
            <person name="Haridas S."/>
            <person name="Kuo A."/>
            <person name="Mondo S."/>
            <person name="Pangilinan J."/>
            <person name="Riley R."/>
            <person name="Labutti K."/>
            <person name="Andreopoulos B."/>
            <person name="Lipzen A."/>
            <person name="Chen C."/>
            <person name="Yanf M."/>
            <person name="Daum C."/>
            <person name="Ng V."/>
            <person name="Clum A."/>
            <person name="Ohm R."/>
            <person name="Martin F."/>
            <person name="Silar P."/>
            <person name="Natvig D."/>
            <person name="Lalanne C."/>
            <person name="Gautier V."/>
            <person name="Ament-Velasquez S.L."/>
            <person name="Kruys A."/>
            <person name="Hutchinson M.I."/>
            <person name="Powell A.J."/>
            <person name="Barry K."/>
            <person name="Miller A.N."/>
            <person name="Grigoriev I.V."/>
            <person name="Debuchy R."/>
            <person name="Gladieux P."/>
            <person name="Thoren M.H."/>
            <person name="Johannesson H."/>
        </authorList>
    </citation>
    <scope>NUCLEOTIDE SEQUENCE</scope>
    <source>
        <strain evidence="17">CBS 359.72</strain>
    </source>
</reference>
<evidence type="ECO:0000256" key="11">
    <source>
        <dbReference type="ARBA" id="ARBA00023277"/>
    </source>
</evidence>
<evidence type="ECO:0000256" key="5">
    <source>
        <dbReference type="ARBA" id="ARBA00022723"/>
    </source>
</evidence>
<feature type="signal peptide" evidence="15">
    <location>
        <begin position="1"/>
        <end position="23"/>
    </location>
</feature>
<keyword evidence="5" id="KW-0479">Metal-binding</keyword>
<dbReference type="CDD" id="cd11319">
    <property type="entry name" value="AmyAc_euk_AmyA"/>
    <property type="match status" value="1"/>
</dbReference>
<keyword evidence="9" id="KW-1015">Disulfide bond</keyword>
<keyword evidence="11" id="KW-0119">Carbohydrate metabolism</keyword>
<evidence type="ECO:0000256" key="2">
    <source>
        <dbReference type="ARBA" id="ARBA00001913"/>
    </source>
</evidence>
<comment type="catalytic activity">
    <reaction evidence="1">
        <text>Endohydrolysis of (1-&gt;4)-alpha-D-glucosidic linkages in polysaccharides containing three or more (1-&gt;4)-alpha-linked D-glucose units.</text>
        <dbReference type="EC" id="3.2.1.1"/>
    </reaction>
</comment>
<evidence type="ECO:0000256" key="12">
    <source>
        <dbReference type="ARBA" id="ARBA00023295"/>
    </source>
</evidence>
<dbReference type="InterPro" id="IPR017853">
    <property type="entry name" value="GH"/>
</dbReference>
<evidence type="ECO:0000256" key="1">
    <source>
        <dbReference type="ARBA" id="ARBA00000548"/>
    </source>
</evidence>
<dbReference type="GO" id="GO:0005509">
    <property type="term" value="F:calcium ion binding"/>
    <property type="evidence" value="ECO:0007669"/>
    <property type="project" value="InterPro"/>
</dbReference>
<dbReference type="AlphaFoldDB" id="A0AAN7CZ36"/>
<sequence length="627" mass="67950">MSRYGHAFLLLAGALLGSPGVSALSAAEWRKQSIYQVVTDRFARTDLSTTAPCDPVEQVYCGGTWKGLISKLDYIKGMGFTAVWISPVVKQMDGNSKDGSSYHGFWAQDIWALNPAFGTEDDLAELSAELHSRDMYLMVDVVTNHMAYLGCGDCVDYSQFSPFSSSSYYHPYCTINYDDQTSVEECWQGSNVVSLPDLRTEDDEVRRIWNDWVTQLVSKYSIDGLRVDSAKHVETSFWQGFSDAAGVYMVGEVFHGDPLYVTPYQEYFDGVMDYPSYYWVLNAFKSSSGSIGDLVAGLDTLKGAAKDLSLYGSFLENHDVERFPSFTQDKALAKNAIAFTMLKDGIPIIYQGQEQHYAGSGTPSNREALWSSGYSTDSEFYTWITKLNQIRAMAIAQDEGYLSYKSHSIYSDSHTIAMRKGYPGSQVVGIFTNVGASSSASVTLASSATGFEANQVLIDLMSCTTHTADSEGGLTVELANGLPSVLYPESGLSGSSICQDQNDTATTTAPGPTAVPTTSAGSPACTLSAVDVTFNVLVTTAWGETVKVVGNVPELGSWNPGDAVELDASQYSQSNPLWSAVVQLAPGATVQYKFVKVGGSGTVSWESDPNRTYKVPCATATASSTWR</sequence>
<evidence type="ECO:0000256" key="7">
    <source>
        <dbReference type="ARBA" id="ARBA00022801"/>
    </source>
</evidence>
<dbReference type="SUPFAM" id="SSF49452">
    <property type="entry name" value="Starch-binding domain-like"/>
    <property type="match status" value="1"/>
</dbReference>
<dbReference type="FunFam" id="2.60.40.10:FF:000552">
    <property type="entry name" value="Related to glucoamylase"/>
    <property type="match status" value="1"/>
</dbReference>
<evidence type="ECO:0000256" key="9">
    <source>
        <dbReference type="ARBA" id="ARBA00023157"/>
    </source>
</evidence>
<evidence type="ECO:0000259" key="16">
    <source>
        <dbReference type="PROSITE" id="PS51166"/>
    </source>
</evidence>
<dbReference type="InterPro" id="IPR006047">
    <property type="entry name" value="GH13_cat_dom"/>
</dbReference>
<evidence type="ECO:0000256" key="13">
    <source>
        <dbReference type="ARBA" id="ARBA00023326"/>
    </source>
</evidence>
<dbReference type="Pfam" id="PF00128">
    <property type="entry name" value="Alpha-amylase"/>
    <property type="match status" value="1"/>
</dbReference>
<dbReference type="Pfam" id="PF09260">
    <property type="entry name" value="A_amylase_dom_C"/>
    <property type="match status" value="1"/>
</dbReference>
<dbReference type="SMART" id="SM01065">
    <property type="entry name" value="CBM_2"/>
    <property type="match status" value="1"/>
</dbReference>